<evidence type="ECO:0000256" key="1">
    <source>
        <dbReference type="ARBA" id="ARBA00008023"/>
    </source>
</evidence>
<dbReference type="EMBL" id="LAJY01000295">
    <property type="protein sequence ID" value="KJV09375.1"/>
    <property type="molecule type" value="Genomic_DNA"/>
</dbReference>
<sequence length="140" mass="14779">KPAPPPKAPASHRLADDSGLAVHGLGGAPGIYSARWAGPGKDFSVAMDRVRTELGDNPDRSAAFHCALSLAWPDGQIVTFEGIIDGTLTFPARGPNGFGYDPIFIPTGYTQTFGEMDAGAKHAMSHRARAFEQLVKAVFA</sequence>
<dbReference type="Pfam" id="PF01725">
    <property type="entry name" value="Ham1p_like"/>
    <property type="match status" value="1"/>
</dbReference>
<dbReference type="SUPFAM" id="SSF52972">
    <property type="entry name" value="ITPase-like"/>
    <property type="match status" value="1"/>
</dbReference>
<reference evidence="4 5" key="1">
    <citation type="submission" date="2015-03" db="EMBL/GenBank/DDBJ databases">
        <title>Draft genome sequence of Elstera litoralis.</title>
        <authorList>
            <person name="Rahalkar M.C."/>
            <person name="Dhakephalkar P.K."/>
            <person name="Pore S.D."/>
            <person name="Arora P."/>
            <person name="Kapse N.G."/>
            <person name="Pandit P.S."/>
        </authorList>
    </citation>
    <scope>NUCLEOTIDE SEQUENCE [LARGE SCALE GENOMIC DNA]</scope>
    <source>
        <strain evidence="4 5">Dia-1</strain>
    </source>
</reference>
<dbReference type="PATRIC" id="fig|552518.3.peg.1941"/>
<dbReference type="Gene3D" id="3.90.950.10">
    <property type="match status" value="1"/>
</dbReference>
<dbReference type="GO" id="GO:0047429">
    <property type="term" value="F:nucleoside triphosphate diphosphatase activity"/>
    <property type="evidence" value="ECO:0007669"/>
    <property type="project" value="InterPro"/>
</dbReference>
<evidence type="ECO:0000313" key="5">
    <source>
        <dbReference type="Proteomes" id="UP000033774"/>
    </source>
</evidence>
<dbReference type="GO" id="GO:0009143">
    <property type="term" value="P:nucleoside triphosphate catabolic process"/>
    <property type="evidence" value="ECO:0007669"/>
    <property type="project" value="InterPro"/>
</dbReference>
<keyword evidence="5" id="KW-1185">Reference proteome</keyword>
<keyword evidence="3" id="KW-0546">Nucleotide metabolism</keyword>
<gene>
    <name evidence="4" type="ORF">VZ95_11930</name>
</gene>
<protein>
    <submittedName>
        <fullName evidence="4">Nucleoside-triphosphate diphosphatase</fullName>
    </submittedName>
</protein>
<accession>A0A0F3IRJ3</accession>
<dbReference type="InterPro" id="IPR002637">
    <property type="entry name" value="RdgB/HAM1"/>
</dbReference>
<keyword evidence="2" id="KW-0378">Hydrolase</keyword>
<dbReference type="GO" id="GO:0009117">
    <property type="term" value="P:nucleotide metabolic process"/>
    <property type="evidence" value="ECO:0007669"/>
    <property type="project" value="UniProtKB-KW"/>
</dbReference>
<name>A0A0F3IRJ3_9PROT</name>
<dbReference type="AlphaFoldDB" id="A0A0F3IRJ3"/>
<feature type="non-terminal residue" evidence="4">
    <location>
        <position position="1"/>
    </location>
</feature>
<dbReference type="Proteomes" id="UP000033774">
    <property type="component" value="Unassembled WGS sequence"/>
</dbReference>
<organism evidence="4 5">
    <name type="scientific">Elstera litoralis</name>
    <dbReference type="NCBI Taxonomy" id="552518"/>
    <lineage>
        <taxon>Bacteria</taxon>
        <taxon>Pseudomonadati</taxon>
        <taxon>Pseudomonadota</taxon>
        <taxon>Alphaproteobacteria</taxon>
        <taxon>Rhodospirillales</taxon>
        <taxon>Rhodospirillaceae</taxon>
        <taxon>Elstera</taxon>
    </lineage>
</organism>
<evidence type="ECO:0000313" key="4">
    <source>
        <dbReference type="EMBL" id="KJV09375.1"/>
    </source>
</evidence>
<proteinExistence type="inferred from homology"/>
<dbReference type="PANTHER" id="PTHR11067">
    <property type="entry name" value="INOSINE TRIPHOSPHATE PYROPHOSPHATASE/HAM1 PROTEIN"/>
    <property type="match status" value="1"/>
</dbReference>
<dbReference type="CDD" id="cd00515">
    <property type="entry name" value="HAM1"/>
    <property type="match status" value="1"/>
</dbReference>
<dbReference type="PANTHER" id="PTHR11067:SF9">
    <property type="entry name" value="INOSINE TRIPHOSPHATE PYROPHOSPHATASE"/>
    <property type="match status" value="1"/>
</dbReference>
<comment type="similarity">
    <text evidence="1">Belongs to the HAM1 NTPase family.</text>
</comment>
<comment type="caution">
    <text evidence="4">The sequence shown here is derived from an EMBL/GenBank/DDBJ whole genome shotgun (WGS) entry which is preliminary data.</text>
</comment>
<dbReference type="InterPro" id="IPR029001">
    <property type="entry name" value="ITPase-like_fam"/>
</dbReference>
<dbReference type="GO" id="GO:0005829">
    <property type="term" value="C:cytosol"/>
    <property type="evidence" value="ECO:0007669"/>
    <property type="project" value="TreeGrafter"/>
</dbReference>
<evidence type="ECO:0000256" key="2">
    <source>
        <dbReference type="ARBA" id="ARBA00022801"/>
    </source>
</evidence>
<evidence type="ECO:0000256" key="3">
    <source>
        <dbReference type="ARBA" id="ARBA00023080"/>
    </source>
</evidence>